<feature type="compositionally biased region" description="Polar residues" evidence="4">
    <location>
        <begin position="959"/>
        <end position="970"/>
    </location>
</feature>
<reference evidence="5 6" key="1">
    <citation type="journal article" date="2022" name="Nat. Plants">
        <title>Genomes of leafy and leafless Platanthera orchids illuminate the evolution of mycoheterotrophy.</title>
        <authorList>
            <person name="Li M.H."/>
            <person name="Liu K.W."/>
            <person name="Li Z."/>
            <person name="Lu H.C."/>
            <person name="Ye Q.L."/>
            <person name="Zhang D."/>
            <person name="Wang J.Y."/>
            <person name="Li Y.F."/>
            <person name="Zhong Z.M."/>
            <person name="Liu X."/>
            <person name="Yu X."/>
            <person name="Liu D.K."/>
            <person name="Tu X.D."/>
            <person name="Liu B."/>
            <person name="Hao Y."/>
            <person name="Liao X.Y."/>
            <person name="Jiang Y.T."/>
            <person name="Sun W.H."/>
            <person name="Chen J."/>
            <person name="Chen Y.Q."/>
            <person name="Ai Y."/>
            <person name="Zhai J.W."/>
            <person name="Wu S.S."/>
            <person name="Zhou Z."/>
            <person name="Hsiao Y.Y."/>
            <person name="Wu W.L."/>
            <person name="Chen Y.Y."/>
            <person name="Lin Y.F."/>
            <person name="Hsu J.L."/>
            <person name="Li C.Y."/>
            <person name="Wang Z.W."/>
            <person name="Zhao X."/>
            <person name="Zhong W.Y."/>
            <person name="Ma X.K."/>
            <person name="Ma L."/>
            <person name="Huang J."/>
            <person name="Chen G.Z."/>
            <person name="Huang M.Z."/>
            <person name="Huang L."/>
            <person name="Peng D.H."/>
            <person name="Luo Y.B."/>
            <person name="Zou S.Q."/>
            <person name="Chen S.P."/>
            <person name="Lan S."/>
            <person name="Tsai W.C."/>
            <person name="Van de Peer Y."/>
            <person name="Liu Z.J."/>
        </authorList>
    </citation>
    <scope>NUCLEOTIDE SEQUENCE [LARGE SCALE GENOMIC DNA]</scope>
    <source>
        <strain evidence="5">Lor287</strain>
    </source>
</reference>
<dbReference type="PANTHER" id="PTHR31580:SF4">
    <property type="entry name" value="FILAMENT-LIKE PLANT PROTEIN 6"/>
    <property type="match status" value="1"/>
</dbReference>
<protein>
    <submittedName>
        <fullName evidence="5">Filament-like plant protein 4</fullName>
    </submittedName>
</protein>
<dbReference type="PANTHER" id="PTHR31580">
    <property type="entry name" value="FILAMENT-LIKE PLANT PROTEIN 4"/>
    <property type="match status" value="1"/>
</dbReference>
<feature type="coiled-coil region" evidence="3">
    <location>
        <begin position="56"/>
        <end position="83"/>
    </location>
</feature>
<evidence type="ECO:0000313" key="6">
    <source>
        <dbReference type="Proteomes" id="UP001418222"/>
    </source>
</evidence>
<organism evidence="5 6">
    <name type="scientific">Platanthera zijinensis</name>
    <dbReference type="NCBI Taxonomy" id="2320716"/>
    <lineage>
        <taxon>Eukaryota</taxon>
        <taxon>Viridiplantae</taxon>
        <taxon>Streptophyta</taxon>
        <taxon>Embryophyta</taxon>
        <taxon>Tracheophyta</taxon>
        <taxon>Spermatophyta</taxon>
        <taxon>Magnoliopsida</taxon>
        <taxon>Liliopsida</taxon>
        <taxon>Asparagales</taxon>
        <taxon>Orchidaceae</taxon>
        <taxon>Orchidoideae</taxon>
        <taxon>Orchideae</taxon>
        <taxon>Orchidinae</taxon>
        <taxon>Platanthera</taxon>
    </lineage>
</organism>
<evidence type="ECO:0000256" key="4">
    <source>
        <dbReference type="SAM" id="MobiDB-lite"/>
    </source>
</evidence>
<accession>A0AAP0FUN8</accession>
<feature type="compositionally biased region" description="Polar residues" evidence="4">
    <location>
        <begin position="930"/>
        <end position="942"/>
    </location>
</feature>
<evidence type="ECO:0000313" key="5">
    <source>
        <dbReference type="EMBL" id="KAK8916290.1"/>
    </source>
</evidence>
<feature type="region of interest" description="Disordered" evidence="4">
    <location>
        <begin position="702"/>
        <end position="736"/>
    </location>
</feature>
<comment type="caution">
    <text evidence="5">The sequence shown here is derived from an EMBL/GenBank/DDBJ whole genome shotgun (WGS) entry which is preliminary data.</text>
</comment>
<keyword evidence="2 3" id="KW-0175">Coiled coil</keyword>
<feature type="coiled-coil region" evidence="3">
    <location>
        <begin position="763"/>
        <end position="832"/>
    </location>
</feature>
<dbReference type="EMBL" id="JBBWWQ010000020">
    <property type="protein sequence ID" value="KAK8916290.1"/>
    <property type="molecule type" value="Genomic_DNA"/>
</dbReference>
<keyword evidence="6" id="KW-1185">Reference proteome</keyword>
<feature type="compositionally biased region" description="Polar residues" evidence="4">
    <location>
        <begin position="725"/>
        <end position="736"/>
    </location>
</feature>
<comment type="similarity">
    <text evidence="1">Belongs to the FPP family.</text>
</comment>
<feature type="region of interest" description="Disordered" evidence="4">
    <location>
        <begin position="1"/>
        <end position="27"/>
    </location>
</feature>
<gene>
    <name evidence="5" type="primary">FPP4</name>
    <name evidence="5" type="ORF">KSP39_PZI022746</name>
</gene>
<name>A0AAP0FUN8_9ASPA</name>
<feature type="coiled-coil region" evidence="3">
    <location>
        <begin position="126"/>
        <end position="265"/>
    </location>
</feature>
<evidence type="ECO:0000256" key="1">
    <source>
        <dbReference type="ARBA" id="ARBA00005921"/>
    </source>
</evidence>
<feature type="compositionally biased region" description="Basic and acidic residues" evidence="4">
    <location>
        <begin position="1"/>
        <end position="17"/>
    </location>
</feature>
<sequence>MDRRSWPWKRKSSEKASGDSGSGNACLSDIEVKQGEQEHTKPVSFIQISLQKYEHLNAISGQVEVLNENLNDMKEKLSSAQADMISKDDLVKQHAKVAEEAISGWEKAEAEALDLKHKLESVTLLKQTAEEQASHLESALKECMKQISSIKEESEKKLHDVVFAESKLWEKVKSDLETTIDGFEQELQKGSAEVAALSRSLQERALLLTKVSQEKSHAEAEIEVLKINIQSYERETSSLKYELNIAAKELEIRNEEKNMSEKSSEAANKRRIEDAKKITKLEAECQRLRSLVRKRLPGPAAIAQMKMEVESFGHVFGESRGRRLSGKNSSPYPFFSPEANVNEVDHYQKENEFLSSRLLIMEEESKMLKEALSQRNSELQASSSRFSTAASKLSILEAQLTVMNREKCSLKSNADFSCKGSFDQNESRHDEIDDEGIRADSWASALISELSQLKKEKEKDSNGSKKNQNSNQLELMDDFLEMERLAGLPSETSGVDEGMDPIEYEHSKESSSVDVHVDVCKEQTPGLKQHQYVDLVVEKSQPSGKLLSMIQARIYSLFESKLFDSNMRNLADEIMKILQDAQIEWHHGNLYMKKENSMNQELTIAISWIHDFVISHYKEATQGKSSEFLQITAEKVEEFPDSANKPLYTNLNLDDFIISLRHLLSELISRTWITGENCCNDCIDKATLLENGVAHHDLVDEKIPGDLDPLSPSASGSEVVEGLRNPSSESDSTPNNFSLEEFERLKMERDEMEVNFINCSENLKNTRLRLSEIELDMVDIKRQLSASQKSNDLADTQLRCMTESYKLLESNAEELKVEINLLRSKAKAFEGELIAERHSHQDDLAKYNDLQEQMSMSCSKCPCHSDAATKARQDREISAAANKLAACQETINLLNKQLNSLHSPIEPTSKSHPFREEPCLVIHESPPHEYSSQFGSSDTESCPTPKPSASAKRPKRRPGSTSAPSLSSMLNDKPARGFSRFFSKGKGEF</sequence>
<evidence type="ECO:0000256" key="3">
    <source>
        <dbReference type="SAM" id="Coils"/>
    </source>
</evidence>
<dbReference type="Pfam" id="PF05911">
    <property type="entry name" value="FPP"/>
    <property type="match status" value="2"/>
</dbReference>
<dbReference type="Proteomes" id="UP001418222">
    <property type="component" value="Unassembled WGS sequence"/>
</dbReference>
<evidence type="ECO:0000256" key="2">
    <source>
        <dbReference type="ARBA" id="ARBA00023054"/>
    </source>
</evidence>
<proteinExistence type="inferred from homology"/>
<dbReference type="InterPro" id="IPR008587">
    <property type="entry name" value="FPP_plant"/>
</dbReference>
<feature type="region of interest" description="Disordered" evidence="4">
    <location>
        <begin position="926"/>
        <end position="989"/>
    </location>
</feature>
<dbReference type="AlphaFoldDB" id="A0AAP0FUN8"/>